<dbReference type="Proteomes" id="UP000283255">
    <property type="component" value="Unassembled WGS sequence"/>
</dbReference>
<evidence type="ECO:0000313" key="2">
    <source>
        <dbReference type="Proteomes" id="UP000283255"/>
    </source>
</evidence>
<comment type="caution">
    <text evidence="1">The sequence shown here is derived from an EMBL/GenBank/DDBJ whole genome shotgun (WGS) entry which is preliminary data.</text>
</comment>
<gene>
    <name evidence="1" type="ORF">D1Z90_18700</name>
</gene>
<organism evidence="1 2">
    <name type="scientific">Motilimonas pumila</name>
    <dbReference type="NCBI Taxonomy" id="2303987"/>
    <lineage>
        <taxon>Bacteria</taxon>
        <taxon>Pseudomonadati</taxon>
        <taxon>Pseudomonadota</taxon>
        <taxon>Gammaproteobacteria</taxon>
        <taxon>Alteromonadales</taxon>
        <taxon>Alteromonadales genera incertae sedis</taxon>
        <taxon>Motilimonas</taxon>
    </lineage>
</organism>
<protein>
    <submittedName>
        <fullName evidence="1">Uncharacterized protein</fullName>
    </submittedName>
</protein>
<reference evidence="1 2" key="1">
    <citation type="submission" date="2018-09" db="EMBL/GenBank/DDBJ databases">
        <authorList>
            <person name="Wang F."/>
        </authorList>
    </citation>
    <scope>NUCLEOTIDE SEQUENCE [LARGE SCALE GENOMIC DNA]</scope>
    <source>
        <strain evidence="1 2">PLHSC7-2</strain>
    </source>
</reference>
<name>A0A418YA15_9GAMM</name>
<keyword evidence="2" id="KW-1185">Reference proteome</keyword>
<accession>A0A418YA15</accession>
<dbReference type="RefSeq" id="WP_119912322.1">
    <property type="nucleotide sequence ID" value="NZ_QZCH01000038.1"/>
</dbReference>
<sequence length="71" mass="8263">MKLDTEFNELKIEASKVGGLITLATCMKELRVPRKQAIQHLSEYCQREQGDTYFFFDESIHVLGTDEFDFT</sequence>
<reference evidence="1 2" key="2">
    <citation type="submission" date="2019-01" db="EMBL/GenBank/DDBJ databases">
        <title>Motilimonas pumilus sp. nov., isolated from the gut of sea cucumber (Apostichopus japonicus).</title>
        <authorList>
            <person name="Wang F.-Q."/>
            <person name="Ren L.-H."/>
            <person name="Lin Y.-W."/>
            <person name="Sun G.-H."/>
            <person name="Du Z.-J."/>
            <person name="Zhao J.-X."/>
            <person name="Liu X.-J."/>
            <person name="Liu L.-J."/>
        </authorList>
    </citation>
    <scope>NUCLEOTIDE SEQUENCE [LARGE SCALE GENOMIC DNA]</scope>
    <source>
        <strain evidence="1 2">PLHSC7-2</strain>
    </source>
</reference>
<dbReference type="EMBL" id="QZCH01000038">
    <property type="protein sequence ID" value="RJG38775.1"/>
    <property type="molecule type" value="Genomic_DNA"/>
</dbReference>
<dbReference type="AlphaFoldDB" id="A0A418YA15"/>
<evidence type="ECO:0000313" key="1">
    <source>
        <dbReference type="EMBL" id="RJG38775.1"/>
    </source>
</evidence>
<proteinExistence type="predicted"/>